<protein>
    <recommendedName>
        <fullName evidence="1">ASCH domain-containing protein</fullName>
    </recommendedName>
</protein>
<dbReference type="Pfam" id="PF04266">
    <property type="entry name" value="ASCH"/>
    <property type="match status" value="1"/>
</dbReference>
<evidence type="ECO:0000313" key="4">
    <source>
        <dbReference type="Proteomes" id="UP000077755"/>
    </source>
</evidence>
<gene>
    <name evidence="2" type="ORF">DCAR_028425</name>
    <name evidence="3" type="ORF">DCAR_0831123</name>
</gene>
<dbReference type="CDD" id="cd06555">
    <property type="entry name" value="ASCH_PF0470_like"/>
    <property type="match status" value="1"/>
</dbReference>
<dbReference type="InterPro" id="IPR007374">
    <property type="entry name" value="ASCH_domain"/>
</dbReference>
<dbReference type="InterPro" id="IPR015947">
    <property type="entry name" value="PUA-like_sf"/>
</dbReference>
<dbReference type="AlphaFoldDB" id="A0A175YMB7"/>
<accession>A0A175YMB7</accession>
<dbReference type="PANTHER" id="PTHR34204:SF2">
    <property type="entry name" value="RNA-BINDING ASCH DOMAIN PROTEIN"/>
    <property type="match status" value="1"/>
</dbReference>
<evidence type="ECO:0000313" key="2">
    <source>
        <dbReference type="EMBL" id="KZM84281.1"/>
    </source>
</evidence>
<proteinExistence type="predicted"/>
<reference evidence="2" key="1">
    <citation type="journal article" date="2016" name="Nat. Genet.">
        <title>A high-quality carrot genome assembly provides new insights into carotenoid accumulation and asterid genome evolution.</title>
        <authorList>
            <person name="Iorizzo M."/>
            <person name="Ellison S."/>
            <person name="Senalik D."/>
            <person name="Zeng P."/>
            <person name="Satapoomin P."/>
            <person name="Huang J."/>
            <person name="Bowman M."/>
            <person name="Iovene M."/>
            <person name="Sanseverino W."/>
            <person name="Cavagnaro P."/>
            <person name="Yildiz M."/>
            <person name="Macko-Podgorni A."/>
            <person name="Moranska E."/>
            <person name="Grzebelus E."/>
            <person name="Grzebelus D."/>
            <person name="Ashrafi H."/>
            <person name="Zheng Z."/>
            <person name="Cheng S."/>
            <person name="Spooner D."/>
            <person name="Van Deynze A."/>
            <person name="Simon P."/>
        </authorList>
    </citation>
    <scope>NUCLEOTIDE SEQUENCE [LARGE SCALE GENOMIC DNA]</scope>
    <source>
        <tissue evidence="2">Leaf</tissue>
    </source>
</reference>
<dbReference type="SUPFAM" id="SSF88697">
    <property type="entry name" value="PUA domain-like"/>
    <property type="match status" value="1"/>
</dbReference>
<dbReference type="OMA" id="ANCCWLN"/>
<organism evidence="2">
    <name type="scientific">Daucus carota subsp. sativus</name>
    <name type="common">Carrot</name>
    <dbReference type="NCBI Taxonomy" id="79200"/>
    <lineage>
        <taxon>Eukaryota</taxon>
        <taxon>Viridiplantae</taxon>
        <taxon>Streptophyta</taxon>
        <taxon>Embryophyta</taxon>
        <taxon>Tracheophyta</taxon>
        <taxon>Spermatophyta</taxon>
        <taxon>Magnoliopsida</taxon>
        <taxon>eudicotyledons</taxon>
        <taxon>Gunneridae</taxon>
        <taxon>Pentapetalae</taxon>
        <taxon>asterids</taxon>
        <taxon>campanulids</taxon>
        <taxon>Apiales</taxon>
        <taxon>Apiaceae</taxon>
        <taxon>Apioideae</taxon>
        <taxon>Scandiceae</taxon>
        <taxon>Daucinae</taxon>
        <taxon>Daucus</taxon>
        <taxon>Daucus sect. Daucus</taxon>
    </lineage>
</organism>
<evidence type="ECO:0000259" key="1">
    <source>
        <dbReference type="SMART" id="SM01022"/>
    </source>
</evidence>
<keyword evidence="4" id="KW-1185">Reference proteome</keyword>
<evidence type="ECO:0000313" key="3">
    <source>
        <dbReference type="EMBL" id="WOH11633.1"/>
    </source>
</evidence>
<feature type="domain" description="ASCH" evidence="1">
    <location>
        <begin position="127"/>
        <end position="230"/>
    </location>
</feature>
<dbReference type="EMBL" id="CP093350">
    <property type="protein sequence ID" value="WOH11633.1"/>
    <property type="molecule type" value="Genomic_DNA"/>
</dbReference>
<dbReference type="PANTHER" id="PTHR34204">
    <property type="entry name" value="RNA-BINDING ASCH DOMAIN PROTEIN"/>
    <property type="match status" value="1"/>
</dbReference>
<dbReference type="Gene3D" id="2.30.130.30">
    <property type="entry name" value="Hypothetical protein"/>
    <property type="match status" value="1"/>
</dbReference>
<dbReference type="Proteomes" id="UP000077755">
    <property type="component" value="Chromosome 8"/>
</dbReference>
<sequence length="380" mass="42288">MEGKAEEVIEQVVKLTLTDATLGAVDLALSPSFCSHLLEPDHLIDHAHDTASDFTQGVPAYPLYKSLASALCKSISCGAFCGPEKTTLIDTEESLYHKQQEEEEWSKLIKEKGFDLVQVLKMLNFDLHVQEPFFSQLKDGLKTVEGRCAVGDYKRISPGALILFNKCLVLQVQDVQKYASFSEMLEAESIEKVLPGVKTIKEGVQIYRNFYPEEMERLNGVLSIRVTKPTFQLSDAMASIIRGLSYKGVQQLLGIVHTEGTSLMALPPPRSSILSSFLSPHNANVKSSTLTVGARSLAKHVHRSSLRFWDSAKNLLALDVIRKLLANCCWLNLHIVPPHGVVFEIRVADGYGARWSEDGTKFIGFLEPYMENGHSKGWKH</sequence>
<dbReference type="EMBL" id="LNRQ01000008">
    <property type="protein sequence ID" value="KZM84281.1"/>
    <property type="molecule type" value="Genomic_DNA"/>
</dbReference>
<dbReference type="Gramene" id="KZM84281">
    <property type="protein sequence ID" value="KZM84281"/>
    <property type="gene ID" value="DCAR_028425"/>
</dbReference>
<reference evidence="3" key="2">
    <citation type="submission" date="2022-03" db="EMBL/GenBank/DDBJ databases">
        <title>Draft title - Genomic analysis of global carrot germplasm unveils the trajectory of domestication and the origin of high carotenoid orange carrot.</title>
        <authorList>
            <person name="Iorizzo M."/>
            <person name="Ellison S."/>
            <person name="Senalik D."/>
            <person name="Macko-Podgorni A."/>
            <person name="Grzebelus D."/>
            <person name="Bostan H."/>
            <person name="Rolling W."/>
            <person name="Curaba J."/>
            <person name="Simon P."/>
        </authorList>
    </citation>
    <scope>NUCLEOTIDE SEQUENCE</scope>
    <source>
        <tissue evidence="3">Leaf</tissue>
    </source>
</reference>
<name>A0A175YMB7_DAUCS</name>
<dbReference type="SMART" id="SM01022">
    <property type="entry name" value="ASCH"/>
    <property type="match status" value="1"/>
</dbReference>